<proteinExistence type="predicted"/>
<dbReference type="EMBL" id="SJPN01000002">
    <property type="protein sequence ID" value="TWU05872.1"/>
    <property type="molecule type" value="Genomic_DNA"/>
</dbReference>
<reference evidence="2 3" key="1">
    <citation type="submission" date="2019-02" db="EMBL/GenBank/DDBJ databases">
        <title>Deep-cultivation of Planctomycetes and their phenomic and genomic characterization uncovers novel biology.</title>
        <authorList>
            <person name="Wiegand S."/>
            <person name="Jogler M."/>
            <person name="Boedeker C."/>
            <person name="Pinto D."/>
            <person name="Vollmers J."/>
            <person name="Rivas-Marin E."/>
            <person name="Kohn T."/>
            <person name="Peeters S.H."/>
            <person name="Heuer A."/>
            <person name="Rast P."/>
            <person name="Oberbeckmann S."/>
            <person name="Bunk B."/>
            <person name="Jeske O."/>
            <person name="Meyerdierks A."/>
            <person name="Storesund J.E."/>
            <person name="Kallscheuer N."/>
            <person name="Luecker S."/>
            <person name="Lage O.M."/>
            <person name="Pohl T."/>
            <person name="Merkel B.J."/>
            <person name="Hornburger P."/>
            <person name="Mueller R.-W."/>
            <person name="Bruemmer F."/>
            <person name="Labrenz M."/>
            <person name="Spormann A.M."/>
            <person name="Op Den Camp H."/>
            <person name="Overmann J."/>
            <person name="Amann R."/>
            <person name="Jetten M.S.M."/>
            <person name="Mascher T."/>
            <person name="Medema M.H."/>
            <person name="Devos D.P."/>
            <person name="Kaster A.-K."/>
            <person name="Ovreas L."/>
            <person name="Rohde M."/>
            <person name="Galperin M.Y."/>
            <person name="Jogler C."/>
        </authorList>
    </citation>
    <scope>NUCLEOTIDE SEQUENCE [LARGE SCALE GENOMIC DNA]</scope>
    <source>
        <strain evidence="2 3">Pla52n</strain>
    </source>
</reference>
<evidence type="ECO:0000256" key="1">
    <source>
        <dbReference type="SAM" id="SignalP"/>
    </source>
</evidence>
<dbReference type="RefSeq" id="WP_146519056.1">
    <property type="nucleotide sequence ID" value="NZ_CP151726.1"/>
</dbReference>
<dbReference type="NCBIfam" id="TIGR01409">
    <property type="entry name" value="TAT_signal_seq"/>
    <property type="match status" value="1"/>
</dbReference>
<gene>
    <name evidence="2" type="ORF">Pla52n_15870</name>
</gene>
<comment type="caution">
    <text evidence="2">The sequence shown here is derived from an EMBL/GenBank/DDBJ whole genome shotgun (WGS) entry which is preliminary data.</text>
</comment>
<dbReference type="AlphaFoldDB" id="A0A5C6B2Z8"/>
<dbReference type="OrthoDB" id="248327at2"/>
<keyword evidence="3" id="KW-1185">Reference proteome</keyword>
<evidence type="ECO:0000313" key="3">
    <source>
        <dbReference type="Proteomes" id="UP000320176"/>
    </source>
</evidence>
<dbReference type="Proteomes" id="UP000320176">
    <property type="component" value="Unassembled WGS sequence"/>
</dbReference>
<accession>A0A5C6B2Z8</accession>
<organism evidence="2 3">
    <name type="scientific">Stieleria varia</name>
    <dbReference type="NCBI Taxonomy" id="2528005"/>
    <lineage>
        <taxon>Bacteria</taxon>
        <taxon>Pseudomonadati</taxon>
        <taxon>Planctomycetota</taxon>
        <taxon>Planctomycetia</taxon>
        <taxon>Pirellulales</taxon>
        <taxon>Pirellulaceae</taxon>
        <taxon>Stieleria</taxon>
    </lineage>
</organism>
<dbReference type="InterPro" id="IPR006311">
    <property type="entry name" value="TAT_signal"/>
</dbReference>
<dbReference type="InterPro" id="IPR019546">
    <property type="entry name" value="TAT_signal_bac_arc"/>
</dbReference>
<protein>
    <submittedName>
        <fullName evidence="2">Uncharacterized protein</fullName>
    </submittedName>
</protein>
<feature type="chain" id="PRO_5023034404" evidence="1">
    <location>
        <begin position="29"/>
        <end position="376"/>
    </location>
</feature>
<keyword evidence="1" id="KW-0732">Signal</keyword>
<sequence length="376" mass="41697" precursor="true">MIARSRRSFLTFCGIAAAATVATTSVDAKPPSLLRMFGKATPIPQADSMILTEEDGPWLILATTFVGENSQARAERTAREIREKLRLPAFIYKEDFSFTGDASSPNQTGYRARYANPHSYQAHAVLVGEYDSVQNDNVDRDLTALKKADLDVFRDAKEVAAEYNVNTPINTVKTWGQQIFKSRKGHTKSPLANAFVTRNPLLPEAFFSQPAVDSFVQELNDGVPHSLLDCDGKFTVIVRTFEGFGTIVDGKQEKNFNPSEARMAKLARDANRMVTKLRADGEDAYQFHDRHRSIVTVGSFETLGRELPDGGFLYDPEIRQVMERFSAFNASVARQVPGRTGIAANHAAMIPFDVQPTPISVPKISKRSLYSALGRR</sequence>
<feature type="signal peptide" evidence="1">
    <location>
        <begin position="1"/>
        <end position="28"/>
    </location>
</feature>
<dbReference type="PROSITE" id="PS51318">
    <property type="entry name" value="TAT"/>
    <property type="match status" value="1"/>
</dbReference>
<evidence type="ECO:0000313" key="2">
    <source>
        <dbReference type="EMBL" id="TWU05872.1"/>
    </source>
</evidence>
<name>A0A5C6B2Z8_9BACT</name>